<reference evidence="6 7" key="1">
    <citation type="submission" date="2016-02" db="EMBL/GenBank/DDBJ databases">
        <authorList>
            <person name="Wen L."/>
            <person name="He K."/>
            <person name="Yang H."/>
        </authorList>
    </citation>
    <scope>NUCLEOTIDE SEQUENCE [LARGE SCALE GENOMIC DNA]</scope>
    <source>
        <strain evidence="6 7">KLE1704</strain>
    </source>
</reference>
<dbReference type="PROSITE" id="PS51352">
    <property type="entry name" value="THIOREDOXIN_2"/>
    <property type="match status" value="1"/>
</dbReference>
<gene>
    <name evidence="6" type="ORF">HMPREF2531_04976</name>
</gene>
<evidence type="ECO:0000259" key="5">
    <source>
        <dbReference type="PROSITE" id="PS51352"/>
    </source>
</evidence>
<feature type="domain" description="Thioredoxin" evidence="5">
    <location>
        <begin position="269"/>
        <end position="410"/>
    </location>
</feature>
<comment type="subcellular location">
    <subcellularLocation>
        <location evidence="1">Cell envelope</location>
    </subcellularLocation>
</comment>
<dbReference type="CDD" id="cd02966">
    <property type="entry name" value="TlpA_like_family"/>
    <property type="match status" value="1"/>
</dbReference>
<evidence type="ECO:0000256" key="1">
    <source>
        <dbReference type="ARBA" id="ARBA00004196"/>
    </source>
</evidence>
<dbReference type="EMBL" id="LTDF01000172">
    <property type="protein sequence ID" value="KXT41271.1"/>
    <property type="molecule type" value="Genomic_DNA"/>
</dbReference>
<protein>
    <submittedName>
        <fullName evidence="6">Antioxidant, AhpC/TSA family</fullName>
    </submittedName>
</protein>
<name>A0A139KQ05_9BACE</name>
<dbReference type="PANTHER" id="PTHR42852:SF6">
    <property type="entry name" value="THIOL:DISULFIDE INTERCHANGE PROTEIN DSBE"/>
    <property type="match status" value="1"/>
</dbReference>
<dbReference type="InterPro" id="IPR050553">
    <property type="entry name" value="Thioredoxin_ResA/DsbE_sf"/>
</dbReference>
<dbReference type="InterPro" id="IPR036249">
    <property type="entry name" value="Thioredoxin-like_sf"/>
</dbReference>
<proteinExistence type="predicted"/>
<evidence type="ECO:0000256" key="4">
    <source>
        <dbReference type="ARBA" id="ARBA00023284"/>
    </source>
</evidence>
<dbReference type="GO" id="GO:0030313">
    <property type="term" value="C:cell envelope"/>
    <property type="evidence" value="ECO:0007669"/>
    <property type="project" value="UniProtKB-SubCell"/>
</dbReference>
<dbReference type="SUPFAM" id="SSF52833">
    <property type="entry name" value="Thioredoxin-like"/>
    <property type="match status" value="1"/>
</dbReference>
<dbReference type="PATRIC" id="fig|329854.7.peg.5048"/>
<evidence type="ECO:0000313" key="6">
    <source>
        <dbReference type="EMBL" id="KXT41271.1"/>
    </source>
</evidence>
<accession>A0A139KQ05</accession>
<keyword evidence="4" id="KW-0676">Redox-active center</keyword>
<dbReference type="Proteomes" id="UP000070319">
    <property type="component" value="Unassembled WGS sequence"/>
</dbReference>
<dbReference type="GO" id="GO:0017004">
    <property type="term" value="P:cytochrome complex assembly"/>
    <property type="evidence" value="ECO:0007669"/>
    <property type="project" value="UniProtKB-KW"/>
</dbReference>
<dbReference type="InterPro" id="IPR013766">
    <property type="entry name" value="Thioredoxin_domain"/>
</dbReference>
<evidence type="ECO:0000256" key="3">
    <source>
        <dbReference type="ARBA" id="ARBA00023157"/>
    </source>
</evidence>
<keyword evidence="2" id="KW-0201">Cytochrome c-type biogenesis</keyword>
<evidence type="ECO:0000313" key="7">
    <source>
        <dbReference type="Proteomes" id="UP000070319"/>
    </source>
</evidence>
<dbReference type="AlphaFoldDB" id="A0A139KQ05"/>
<dbReference type="InterPro" id="IPR012336">
    <property type="entry name" value="Thioredoxin-like_fold"/>
</dbReference>
<dbReference type="Pfam" id="PF13905">
    <property type="entry name" value="Thioredoxin_8"/>
    <property type="match status" value="1"/>
</dbReference>
<evidence type="ECO:0000256" key="2">
    <source>
        <dbReference type="ARBA" id="ARBA00022748"/>
    </source>
</evidence>
<comment type="caution">
    <text evidence="6">The sequence shown here is derived from an EMBL/GenBank/DDBJ whole genome shotgun (WGS) entry which is preliminary data.</text>
</comment>
<sequence length="410" mass="47276">MKKILFILLSFLTLSISVNVQIAFSNTKMILAINSGPSEKRAKIVLLLDNYVCSEDQWIYLYGFKEWLSGNERVIFDSVFIEKGQCKAELQANIPIECEAAILFSRNGPNFSLPIEPDSCVIMNVEESDGESFSYKKAVKGEFNNSMYVFWQERMAYRSKLQDLISEDKKDSIEHLKSEWFIKSMNRLKTAKLGYIVHDAYIILSVDFPERKPEIKALSKLVAKKFPNHLMLQESVGNRKLAPISEESKNAGERLFELRKNRLQIELLDLSLGSKLALTFFDIEGNKISTSNLDIDYTLVDFWASWCKPCRQEMPTIKHALQKYPNNFAVYAVSLDDKREAWLKAINEDSTQIFKHLIGTYPNGQRSRLLRQLNIKVIPTNFLIDKEQRIIAKDLHGERLIQVLDSLIQK</sequence>
<dbReference type="RefSeq" id="WP_061438139.1">
    <property type="nucleotide sequence ID" value="NZ_KQ968739.1"/>
</dbReference>
<dbReference type="Gene3D" id="3.40.30.10">
    <property type="entry name" value="Glutaredoxin"/>
    <property type="match status" value="1"/>
</dbReference>
<dbReference type="PANTHER" id="PTHR42852">
    <property type="entry name" value="THIOL:DISULFIDE INTERCHANGE PROTEIN DSBE"/>
    <property type="match status" value="1"/>
</dbReference>
<keyword evidence="3" id="KW-1015">Disulfide bond</keyword>
<organism evidence="6">
    <name type="scientific">Bacteroides intestinalis</name>
    <dbReference type="NCBI Taxonomy" id="329854"/>
    <lineage>
        <taxon>Bacteria</taxon>
        <taxon>Pseudomonadati</taxon>
        <taxon>Bacteroidota</taxon>
        <taxon>Bacteroidia</taxon>
        <taxon>Bacteroidales</taxon>
        <taxon>Bacteroidaceae</taxon>
        <taxon>Bacteroides</taxon>
    </lineage>
</organism>